<dbReference type="AlphaFoldDB" id="A0A6M3M7S6"/>
<evidence type="ECO:0000313" key="1">
    <source>
        <dbReference type="EMBL" id="QJB03298.1"/>
    </source>
</evidence>
<accession>A0A6M3M7S6</accession>
<reference evidence="1" key="1">
    <citation type="submission" date="2020-03" db="EMBL/GenBank/DDBJ databases">
        <title>The deep terrestrial virosphere.</title>
        <authorList>
            <person name="Holmfeldt K."/>
            <person name="Nilsson E."/>
            <person name="Simone D."/>
            <person name="Lopez-Fernandez M."/>
            <person name="Wu X."/>
            <person name="de Brujin I."/>
            <person name="Lundin D."/>
            <person name="Andersson A."/>
            <person name="Bertilsson S."/>
            <person name="Dopson M."/>
        </authorList>
    </citation>
    <scope>NUCLEOTIDE SEQUENCE</scope>
    <source>
        <strain evidence="1">MM171B00803</strain>
    </source>
</reference>
<keyword evidence="1" id="KW-0808">Transferase</keyword>
<keyword evidence="1" id="KW-0489">Methyltransferase</keyword>
<dbReference type="GO" id="GO:0008168">
    <property type="term" value="F:methyltransferase activity"/>
    <property type="evidence" value="ECO:0007669"/>
    <property type="project" value="UniProtKB-KW"/>
</dbReference>
<sequence>MASSPRTQLESWLKGIDVRADSVLDVGSGQKGIKGRTKSFEVNELIGLDLDKPHKGEKQDIVCDLNYPIEFI</sequence>
<name>A0A6M3M7S6_9ZZZZ</name>
<dbReference type="GO" id="GO:0032259">
    <property type="term" value="P:methylation"/>
    <property type="evidence" value="ECO:0007669"/>
    <property type="project" value="UniProtKB-KW"/>
</dbReference>
<dbReference type="EMBL" id="MT143838">
    <property type="protein sequence ID" value="QJB03298.1"/>
    <property type="molecule type" value="Genomic_DNA"/>
</dbReference>
<protein>
    <submittedName>
        <fullName evidence="1">Putative methyltransferase</fullName>
    </submittedName>
</protein>
<proteinExistence type="predicted"/>
<gene>
    <name evidence="1" type="ORF">MM171B00803_0002</name>
</gene>
<organism evidence="1">
    <name type="scientific">viral metagenome</name>
    <dbReference type="NCBI Taxonomy" id="1070528"/>
    <lineage>
        <taxon>unclassified sequences</taxon>
        <taxon>metagenomes</taxon>
        <taxon>organismal metagenomes</taxon>
    </lineage>
</organism>